<organism evidence="1 2">
    <name type="scientific">Mucilaginibacter celer</name>
    <dbReference type="NCBI Taxonomy" id="2305508"/>
    <lineage>
        <taxon>Bacteria</taxon>
        <taxon>Pseudomonadati</taxon>
        <taxon>Bacteroidota</taxon>
        <taxon>Sphingobacteriia</taxon>
        <taxon>Sphingobacteriales</taxon>
        <taxon>Sphingobacteriaceae</taxon>
        <taxon>Mucilaginibacter</taxon>
    </lineage>
</organism>
<dbReference type="RefSeq" id="WP_119406477.1">
    <property type="nucleotide sequence ID" value="NZ_CP032869.1"/>
</dbReference>
<dbReference type="AlphaFoldDB" id="A0A494VRG6"/>
<dbReference type="Proteomes" id="UP000270046">
    <property type="component" value="Chromosome"/>
</dbReference>
<sequence>MEAKKPSMSYRIILISACLLAFGYEPIKEYWVTSCQDKKYGLSYNRKRKSLGIPAIPSHWHIKERNPDFIWWTGDENVIGHKRKSISFSGCDIVEEYDVYTLPKQNGQGRWIEIEYNYPTKTRKDSVVYTYQIEHTAKQVSRSMVDSVLKADNINKDY</sequence>
<gene>
    <name evidence="1" type="ORF">HYN43_024220</name>
</gene>
<reference evidence="1 2" key="1">
    <citation type="submission" date="2018-10" db="EMBL/GenBank/DDBJ databases">
        <title>Genome sequencing of Mucilaginibacter sp. HYN0043.</title>
        <authorList>
            <person name="Kim M."/>
            <person name="Yi H."/>
        </authorList>
    </citation>
    <scope>NUCLEOTIDE SEQUENCE [LARGE SCALE GENOMIC DNA]</scope>
    <source>
        <strain evidence="1 2">HYN0043</strain>
    </source>
</reference>
<proteinExistence type="predicted"/>
<evidence type="ECO:0000313" key="1">
    <source>
        <dbReference type="EMBL" id="AYL98197.1"/>
    </source>
</evidence>
<dbReference type="EMBL" id="CP032869">
    <property type="protein sequence ID" value="AYL98197.1"/>
    <property type="molecule type" value="Genomic_DNA"/>
</dbReference>
<evidence type="ECO:0000313" key="2">
    <source>
        <dbReference type="Proteomes" id="UP000270046"/>
    </source>
</evidence>
<accession>A0A494VRG6</accession>
<keyword evidence="2" id="KW-1185">Reference proteome</keyword>
<dbReference type="OrthoDB" id="795561at2"/>
<protein>
    <submittedName>
        <fullName evidence="1">Uncharacterized protein</fullName>
    </submittedName>
</protein>
<name>A0A494VRG6_9SPHI</name>
<dbReference type="KEGG" id="muh:HYN43_024220"/>